<proteinExistence type="inferred from homology"/>
<comment type="catalytic activity">
    <reaction evidence="15 18">
        <text>cytidine(4) in tRNA(Pro) + S-adenosyl-L-methionine = 2'-O-methylcytidine(4) in tRNA(Pro) + S-adenosyl-L-homocysteine + H(+)</text>
        <dbReference type="Rhea" id="RHEA:32767"/>
        <dbReference type="Rhea" id="RHEA-COMP:10397"/>
        <dbReference type="Rhea" id="RHEA-COMP:10398"/>
        <dbReference type="ChEBI" id="CHEBI:15378"/>
        <dbReference type="ChEBI" id="CHEBI:57856"/>
        <dbReference type="ChEBI" id="CHEBI:59789"/>
        <dbReference type="ChEBI" id="CHEBI:74495"/>
        <dbReference type="ChEBI" id="CHEBI:82748"/>
        <dbReference type="EC" id="2.1.1.225"/>
    </reaction>
</comment>
<comment type="subcellular location">
    <subcellularLocation>
        <location evidence="1">Nucleus</location>
    </subcellularLocation>
</comment>
<evidence type="ECO:0000313" key="20">
    <source>
        <dbReference type="EMBL" id="CTP81076.1"/>
    </source>
</evidence>
<dbReference type="InterPro" id="IPR008831">
    <property type="entry name" value="Mediator_Med31"/>
</dbReference>
<dbReference type="EMBL" id="LN856924">
    <property type="protein sequence ID" value="CTP81076.1"/>
    <property type="molecule type" value="Genomic_DNA"/>
</dbReference>
<organism evidence="20">
    <name type="scientific">Brugia malayi</name>
    <name type="common">Filarial nematode worm</name>
    <dbReference type="NCBI Taxonomy" id="6279"/>
    <lineage>
        <taxon>Eukaryota</taxon>
        <taxon>Metazoa</taxon>
        <taxon>Ecdysozoa</taxon>
        <taxon>Nematoda</taxon>
        <taxon>Chromadorea</taxon>
        <taxon>Rhabditida</taxon>
        <taxon>Spirurina</taxon>
        <taxon>Spiruromorpha</taxon>
        <taxon>Filarioidea</taxon>
        <taxon>Onchocercidae</taxon>
        <taxon>Brugia</taxon>
    </lineage>
</organism>
<dbReference type="Pfam" id="PF05253">
    <property type="entry name" value="zf-U11-48K"/>
    <property type="match status" value="1"/>
</dbReference>
<dbReference type="GO" id="GO:0016592">
    <property type="term" value="C:mediator complex"/>
    <property type="evidence" value="ECO:0007669"/>
    <property type="project" value="InterPro"/>
</dbReference>
<comment type="catalytic activity">
    <reaction evidence="16 18">
        <text>cytidine(4) in tRNA(Gly)(GCC) + S-adenosyl-L-methionine = 2'-O-methylcytidine(4) in tRNA(Gly)(GCC) + S-adenosyl-L-homocysteine + H(+)</text>
        <dbReference type="Rhea" id="RHEA:43192"/>
        <dbReference type="Rhea" id="RHEA-COMP:10399"/>
        <dbReference type="Rhea" id="RHEA-COMP:10400"/>
        <dbReference type="ChEBI" id="CHEBI:15378"/>
        <dbReference type="ChEBI" id="CHEBI:57856"/>
        <dbReference type="ChEBI" id="CHEBI:59789"/>
        <dbReference type="ChEBI" id="CHEBI:74495"/>
        <dbReference type="ChEBI" id="CHEBI:82748"/>
        <dbReference type="EC" id="2.1.1.225"/>
    </reaction>
</comment>
<evidence type="ECO:0000256" key="6">
    <source>
        <dbReference type="ARBA" id="ARBA00022691"/>
    </source>
</evidence>
<keyword evidence="4 18" id="KW-0489">Methyltransferase</keyword>
<dbReference type="WormBase" id="Bm3776">
    <property type="protein sequence ID" value="BM43264"/>
    <property type="gene ID" value="WBGene00224037"/>
</dbReference>
<dbReference type="GO" id="GO:0106050">
    <property type="term" value="F:tRNA 2'-O-methyltransferase activity"/>
    <property type="evidence" value="ECO:0007669"/>
    <property type="project" value="UniProtKB-UniRule"/>
</dbReference>
<accession>A0A0I9R2V7</accession>
<dbReference type="Gene3D" id="1.10.10.1340">
    <property type="entry name" value="Mediator of RNA polymerase II, submodule Med31 (Soh1)"/>
    <property type="match status" value="1"/>
</dbReference>
<keyword evidence="6 18" id="KW-0949">S-adenosyl-L-methionine</keyword>
<dbReference type="SUPFAM" id="SSF53335">
    <property type="entry name" value="S-adenosyl-L-methionine-dependent methyltransferases"/>
    <property type="match status" value="1"/>
</dbReference>
<dbReference type="Pfam" id="PF11938">
    <property type="entry name" value="DUF3456"/>
    <property type="match status" value="1"/>
</dbReference>
<dbReference type="EC" id="2.1.1.225" evidence="18"/>
<evidence type="ECO:0000256" key="13">
    <source>
        <dbReference type="ARBA" id="ARBA00023163"/>
    </source>
</evidence>
<dbReference type="GO" id="GO:0030488">
    <property type="term" value="P:tRNA methylation"/>
    <property type="evidence" value="ECO:0007669"/>
    <property type="project" value="InterPro"/>
</dbReference>
<evidence type="ECO:0000259" key="19">
    <source>
        <dbReference type="PROSITE" id="PS51800"/>
    </source>
</evidence>
<name>A0A0I9R2V7_BRUMA</name>
<evidence type="ECO:0000256" key="3">
    <source>
        <dbReference type="ARBA" id="ARBA00006378"/>
    </source>
</evidence>
<evidence type="ECO:0000256" key="16">
    <source>
        <dbReference type="ARBA" id="ARBA00048635"/>
    </source>
</evidence>
<dbReference type="Pfam" id="PF05206">
    <property type="entry name" value="TRM13"/>
    <property type="match status" value="1"/>
</dbReference>
<dbReference type="Pfam" id="PF11722">
    <property type="entry name" value="zf-TRM13_CCCH"/>
    <property type="match status" value="1"/>
</dbReference>
<evidence type="ECO:0000256" key="18">
    <source>
        <dbReference type="RuleBase" id="RU367103"/>
    </source>
</evidence>
<keyword evidence="12" id="KW-0010">Activator</keyword>
<evidence type="ECO:0000313" key="21">
    <source>
        <dbReference type="WormBase" id="Bm3776"/>
    </source>
</evidence>
<keyword evidence="13" id="KW-0804">Transcription</keyword>
<comment type="similarity">
    <text evidence="3">Belongs to the Mediator complex subunit 31 family.</text>
</comment>
<evidence type="ECO:0000256" key="4">
    <source>
        <dbReference type="ARBA" id="ARBA00022603"/>
    </source>
</evidence>
<keyword evidence="9 18" id="KW-0863">Zinc-finger</keyword>
<dbReference type="PROSITE" id="PS51800">
    <property type="entry name" value="ZF_CHHC_U11_48K"/>
    <property type="match status" value="1"/>
</dbReference>
<sequence>MERCSFILKKKNRECRMLVKNGQKYCGEHAIYDDQNEDRIICPNDPRHTVNKSHLQKHLSSRCNSRLPEVPWIVKNFNLAGSPNGVEPWYRPSDGEFLRIRKIIERIYNQIANDITDSFLKNDFIENCASSFSKLKKKHIWQISSIIEHLRIIELLNNDKRWCMIDFGTGRAQLSYWMAKIAPKCRFLLIEKMGSRNKFDNKIHKELDLVFLERLRCSVEHLDLSKIDLIRDVDNTAAVCKHFCGAATDFGIRCLMNGVKSGLNVNGFVLAPCCHHRTTYNEYIGRAFLGSHGICSSNEFAALRHISTWAVCGFLNQENLDGTVSLSSHSPKFENLGQQKAKLEFMLLNSAEKELLGQKAKAVLEFGRVVELRKNFERVSSLDLLRGSGLNSVSGPETSEEQKKRFEIECEFVQALANPHYLNFLAQRGYFKEPYFINYLKYLLYWKRPEYARALKYPQCLHFLEAVQSSAFREAITCTANAKFIEEQQLLQWQYYTRKRQRLCIQRNTMMTNRNGSSSIHNGKKLQRHLPNLIALFFALSIVYSKSFVTTAEPTVDLPSTCESCVLFAREFQEQLANDRAVKISAVEKEFKFVEALEGTCERMLQYKLHKEKSDISRFAKEESNTMKALNELRSKGVKVELGIPYEMWDTPSVEIVTLKQNCEALLERYENDLEQWYNIRNRPLLEEYLCKKRVLKRTERDCMEISDNLEL</sequence>
<gene>
    <name evidence="20" type="primary">Bma-mdt-31</name>
    <name evidence="21" type="ORF">Bm3776</name>
    <name evidence="20" type="ORF">BM_Bm3776</name>
</gene>
<comment type="similarity">
    <text evidence="2 18">Belongs to the methyltransferase TRM13 family.</text>
</comment>
<keyword evidence="5 18" id="KW-0808">Transferase</keyword>
<dbReference type="InterPro" id="IPR038089">
    <property type="entry name" value="Med31_sf"/>
</dbReference>
<evidence type="ECO:0000256" key="17">
    <source>
        <dbReference type="ARBA" id="ARBA00049393"/>
    </source>
</evidence>
<keyword evidence="14" id="KW-0539">Nucleus</keyword>
<protein>
    <recommendedName>
        <fullName evidence="18">tRNA:m(4)X modification enzyme TRM13</fullName>
        <ecNumber evidence="18">2.1.1.225</ecNumber>
    </recommendedName>
</protein>
<evidence type="ECO:0000256" key="8">
    <source>
        <dbReference type="ARBA" id="ARBA00022723"/>
    </source>
</evidence>
<dbReference type="GO" id="GO:0006355">
    <property type="term" value="P:regulation of DNA-templated transcription"/>
    <property type="evidence" value="ECO:0007669"/>
    <property type="project" value="InterPro"/>
</dbReference>
<dbReference type="FunFam" id="1.10.10.1340:FF:000001">
    <property type="entry name" value="Mediator of RNA polymerase II transcription subunit 31"/>
    <property type="match status" value="1"/>
</dbReference>
<dbReference type="InterPro" id="IPR021852">
    <property type="entry name" value="DUF3456"/>
</dbReference>
<reference evidence="20" key="2">
    <citation type="submission" date="2012-12" db="EMBL/GenBank/DDBJ databases">
        <authorList>
            <person name="Gao Y.W."/>
            <person name="Fan S.T."/>
            <person name="Sun H.T."/>
            <person name="Wang Z."/>
            <person name="Gao X.L."/>
            <person name="Li Y.G."/>
            <person name="Wang T.C."/>
            <person name="Zhang K."/>
            <person name="Xu W.W."/>
            <person name="Yu Z.J."/>
            <person name="Xia X.Z."/>
        </authorList>
    </citation>
    <scope>NUCLEOTIDE SEQUENCE</scope>
    <source>
        <strain evidence="20">FR3</strain>
    </source>
</reference>
<dbReference type="PANTHER" id="PTHR12998">
    <property type="entry name" value="TRNA:M(4)X MODIFICATION ENZYME TRM13 HOMOLOG"/>
    <property type="match status" value="1"/>
</dbReference>
<feature type="domain" description="CHHC U11-48K-type" evidence="19">
    <location>
        <begin position="39"/>
        <end position="66"/>
    </location>
</feature>
<dbReference type="Pfam" id="PF05669">
    <property type="entry name" value="Med31"/>
    <property type="match status" value="1"/>
</dbReference>
<dbReference type="GO" id="GO:0008270">
    <property type="term" value="F:zinc ion binding"/>
    <property type="evidence" value="ECO:0007669"/>
    <property type="project" value="UniProtKB-KW"/>
</dbReference>
<evidence type="ECO:0000256" key="10">
    <source>
        <dbReference type="ARBA" id="ARBA00022833"/>
    </source>
</evidence>
<evidence type="ECO:0000256" key="12">
    <source>
        <dbReference type="ARBA" id="ARBA00023159"/>
    </source>
</evidence>
<dbReference type="InterPro" id="IPR039044">
    <property type="entry name" value="Trm13"/>
</dbReference>
<dbReference type="InterPro" id="IPR021721">
    <property type="entry name" value="Znf_CCCH-type_TRM13"/>
</dbReference>
<evidence type="ECO:0000256" key="2">
    <source>
        <dbReference type="ARBA" id="ARBA00005265"/>
    </source>
</evidence>
<keyword evidence="7 18" id="KW-0819">tRNA processing</keyword>
<comment type="function">
    <text evidence="18">tRNA methylase which 2'-O-methylates cytidine(4) in tRNA(Pro) and tRNA(Gly)(GCC), and adenosine(4) in tRNA(His).</text>
</comment>
<keyword evidence="11" id="KW-0805">Transcription regulation</keyword>
<keyword evidence="8 18" id="KW-0479">Metal-binding</keyword>
<dbReference type="GO" id="GO:0003712">
    <property type="term" value="F:transcription coregulator activity"/>
    <property type="evidence" value="ECO:0007669"/>
    <property type="project" value="InterPro"/>
</dbReference>
<evidence type="ECO:0000256" key="7">
    <source>
        <dbReference type="ARBA" id="ARBA00022694"/>
    </source>
</evidence>
<dbReference type="AlphaFoldDB" id="A0A0I9R2V7"/>
<dbReference type="InterPro" id="IPR029063">
    <property type="entry name" value="SAM-dependent_MTases_sf"/>
</dbReference>
<dbReference type="PANTHER" id="PTHR12998:SF0">
    <property type="entry name" value="TRNA:M(4)X MODIFICATION ENZYME TRM13 HOMOLOG"/>
    <property type="match status" value="1"/>
</dbReference>
<keyword evidence="10 18" id="KW-0862">Zinc</keyword>
<reference evidence="20" key="1">
    <citation type="journal article" date="2007" name="Science">
        <title>Draft genome of the filarial nematode parasite Brugia malayi.</title>
        <authorList>
            <person name="Ghedin E."/>
            <person name="Wang S."/>
            <person name="Spiro D."/>
            <person name="Caler E."/>
            <person name="Zhao Q."/>
            <person name="Crabtree J."/>
            <person name="Allen J.E."/>
            <person name="Delcher A.L."/>
            <person name="Guiliano D.B."/>
            <person name="Miranda-Saavedra D."/>
            <person name="Angiuoli S.V."/>
            <person name="Creasy T."/>
            <person name="Amedeo P."/>
            <person name="Haas B."/>
            <person name="El-Sayed N.M."/>
            <person name="Wortman J.R."/>
            <person name="Feldblyum T."/>
            <person name="Tallon L."/>
            <person name="Schatz M."/>
            <person name="Shumway M."/>
            <person name="Koo H."/>
            <person name="Salzberg S.L."/>
            <person name="Schobel S."/>
            <person name="Pertea M."/>
            <person name="Pop M."/>
            <person name="White O."/>
            <person name="Barton G.J."/>
            <person name="Carlow C.K."/>
            <person name="Crawford M.J."/>
            <person name="Daub J."/>
            <person name="Dimmic M.W."/>
            <person name="Estes C.F."/>
            <person name="Foster J.M."/>
            <person name="Ganatra M."/>
            <person name="Gregory W.F."/>
            <person name="Johnson N.M."/>
            <person name="Jin J."/>
            <person name="Komuniecki R."/>
            <person name="Korf I."/>
            <person name="Kumar S."/>
            <person name="Laney S."/>
            <person name="Li B.W."/>
            <person name="Li W."/>
            <person name="Lindblom T.H."/>
            <person name="Lustigman S."/>
            <person name="Ma D."/>
            <person name="Maina C.V."/>
            <person name="Martin D.M."/>
            <person name="McCarter J.P."/>
            <person name="McReynolds L."/>
            <person name="Mitreva M."/>
            <person name="Nutman T.B."/>
            <person name="Parkinson J."/>
            <person name="Peregrin-Alvarez J.M."/>
            <person name="Poole C."/>
            <person name="Ren Q."/>
            <person name="Saunders L."/>
            <person name="Sluder A.E."/>
            <person name="Smith K."/>
            <person name="Stanke M."/>
            <person name="Unnasch T.R."/>
            <person name="Ware J."/>
            <person name="Wei A.D."/>
            <person name="Weil G."/>
            <person name="Williams D.J."/>
            <person name="Zhang Y."/>
            <person name="Williams S.A."/>
            <person name="Fraser-Liggett C."/>
            <person name="Slatko B."/>
            <person name="Blaxter M.L."/>
            <person name="Scott A.L."/>
        </authorList>
    </citation>
    <scope>NUCLEOTIDE SEQUENCE</scope>
    <source>
        <strain evidence="20">FR3</strain>
    </source>
</reference>
<dbReference type="InterPro" id="IPR007871">
    <property type="entry name" value="Methyltransferase_TRM13"/>
</dbReference>
<evidence type="ECO:0000256" key="15">
    <source>
        <dbReference type="ARBA" id="ARBA00048165"/>
    </source>
</evidence>
<comment type="catalytic activity">
    <reaction evidence="17 18">
        <text>adenosine(4) in tRNA(His) + S-adenosyl-L-methionine = 2'-O-methyladenosine(4) in tRNA(His) + S-adenosyl-L-homocysteine + H(+)</text>
        <dbReference type="Rhea" id="RHEA:43196"/>
        <dbReference type="Rhea" id="RHEA-COMP:10401"/>
        <dbReference type="Rhea" id="RHEA-COMP:10402"/>
        <dbReference type="ChEBI" id="CHEBI:15378"/>
        <dbReference type="ChEBI" id="CHEBI:57856"/>
        <dbReference type="ChEBI" id="CHEBI:59789"/>
        <dbReference type="ChEBI" id="CHEBI:74411"/>
        <dbReference type="ChEBI" id="CHEBI:74477"/>
        <dbReference type="EC" id="2.1.1.225"/>
    </reaction>
</comment>
<dbReference type="InterPro" id="IPR022776">
    <property type="entry name" value="TRM13/UPF0224_CHHC_Znf_dom"/>
</dbReference>
<evidence type="ECO:0000256" key="1">
    <source>
        <dbReference type="ARBA" id="ARBA00004123"/>
    </source>
</evidence>
<evidence type="ECO:0000256" key="11">
    <source>
        <dbReference type="ARBA" id="ARBA00023015"/>
    </source>
</evidence>
<evidence type="ECO:0000256" key="9">
    <source>
        <dbReference type="ARBA" id="ARBA00022771"/>
    </source>
</evidence>
<evidence type="ECO:0000256" key="14">
    <source>
        <dbReference type="ARBA" id="ARBA00023242"/>
    </source>
</evidence>
<evidence type="ECO:0000256" key="5">
    <source>
        <dbReference type="ARBA" id="ARBA00022679"/>
    </source>
</evidence>